<dbReference type="InterPro" id="IPR032308">
    <property type="entry name" value="TDBD"/>
</dbReference>
<keyword evidence="2" id="KW-0539">Nucleus</keyword>
<dbReference type="PANTHER" id="PTHR47025">
    <property type="entry name" value="AUTOIMMUNE REGULATOR"/>
    <property type="match status" value="1"/>
</dbReference>
<evidence type="ECO:0000313" key="6">
    <source>
        <dbReference type="Proteomes" id="UP001165190"/>
    </source>
</evidence>
<comment type="subcellular location">
    <subcellularLocation>
        <location evidence="1">Nucleus</location>
    </subcellularLocation>
</comment>
<evidence type="ECO:0000256" key="2">
    <source>
        <dbReference type="ARBA" id="ARBA00023242"/>
    </source>
</evidence>
<keyword evidence="6" id="KW-1185">Reference proteome</keyword>
<dbReference type="Proteomes" id="UP001165190">
    <property type="component" value="Unassembled WGS sequence"/>
</dbReference>
<evidence type="ECO:0000256" key="3">
    <source>
        <dbReference type="SAM" id="MobiDB-lite"/>
    </source>
</evidence>
<dbReference type="OrthoDB" id="1714123at2759"/>
<dbReference type="GO" id="GO:0005634">
    <property type="term" value="C:nucleus"/>
    <property type="evidence" value="ECO:0007669"/>
    <property type="project" value="UniProtKB-SubCell"/>
</dbReference>
<organism evidence="5 6">
    <name type="scientific">Hibiscus trionum</name>
    <name type="common">Flower of an hour</name>
    <dbReference type="NCBI Taxonomy" id="183268"/>
    <lineage>
        <taxon>Eukaryota</taxon>
        <taxon>Viridiplantae</taxon>
        <taxon>Streptophyta</taxon>
        <taxon>Embryophyta</taxon>
        <taxon>Tracheophyta</taxon>
        <taxon>Spermatophyta</taxon>
        <taxon>Magnoliopsida</taxon>
        <taxon>eudicotyledons</taxon>
        <taxon>Gunneridae</taxon>
        <taxon>Pentapetalae</taxon>
        <taxon>rosids</taxon>
        <taxon>malvids</taxon>
        <taxon>Malvales</taxon>
        <taxon>Malvaceae</taxon>
        <taxon>Malvoideae</taxon>
        <taxon>Hibiscus</taxon>
    </lineage>
</organism>
<dbReference type="AlphaFoldDB" id="A0A9W7ICT4"/>
<reference evidence="5" key="1">
    <citation type="submission" date="2023-05" db="EMBL/GenBank/DDBJ databases">
        <title>Genome and transcriptome analyses reveal genes involved in the formation of fine ridges on petal epidermal cells in Hibiscus trionum.</title>
        <authorList>
            <person name="Koshimizu S."/>
            <person name="Masuda S."/>
            <person name="Ishii T."/>
            <person name="Shirasu K."/>
            <person name="Hoshino A."/>
            <person name="Arita M."/>
        </authorList>
    </citation>
    <scope>NUCLEOTIDE SEQUENCE</scope>
    <source>
        <strain evidence="5">Hamamatsu line</strain>
    </source>
</reference>
<feature type="region of interest" description="Disordered" evidence="3">
    <location>
        <begin position="189"/>
        <end position="250"/>
    </location>
</feature>
<dbReference type="EMBL" id="BSYR01000024">
    <property type="protein sequence ID" value="GMI92050.1"/>
    <property type="molecule type" value="Genomic_DNA"/>
</dbReference>
<feature type="compositionally biased region" description="Basic and acidic residues" evidence="3">
    <location>
        <begin position="9"/>
        <end position="20"/>
    </location>
</feature>
<dbReference type="GO" id="GO:0003682">
    <property type="term" value="F:chromatin binding"/>
    <property type="evidence" value="ECO:0007669"/>
    <property type="project" value="TreeGrafter"/>
</dbReference>
<feature type="compositionally biased region" description="Polar residues" evidence="3">
    <location>
        <begin position="191"/>
        <end position="200"/>
    </location>
</feature>
<gene>
    <name evidence="5" type="ORF">HRI_002874300</name>
</gene>
<feature type="domain" description="Tify" evidence="4">
    <location>
        <begin position="277"/>
        <end position="332"/>
    </location>
</feature>
<dbReference type="GO" id="GO:0042393">
    <property type="term" value="F:histone binding"/>
    <property type="evidence" value="ECO:0007669"/>
    <property type="project" value="TreeGrafter"/>
</dbReference>
<feature type="compositionally biased region" description="Basic and acidic residues" evidence="3">
    <location>
        <begin position="224"/>
        <end position="243"/>
    </location>
</feature>
<accession>A0A9W7ICT4</accession>
<evidence type="ECO:0000313" key="5">
    <source>
        <dbReference type="EMBL" id="GMI92050.1"/>
    </source>
</evidence>
<dbReference type="GO" id="GO:0045944">
    <property type="term" value="P:positive regulation of transcription by RNA polymerase II"/>
    <property type="evidence" value="ECO:0007669"/>
    <property type="project" value="TreeGrafter"/>
</dbReference>
<dbReference type="GO" id="GO:0000977">
    <property type="term" value="F:RNA polymerase II transcription regulatory region sequence-specific DNA binding"/>
    <property type="evidence" value="ECO:0007669"/>
    <property type="project" value="TreeGrafter"/>
</dbReference>
<evidence type="ECO:0000256" key="1">
    <source>
        <dbReference type="ARBA" id="ARBA00004123"/>
    </source>
</evidence>
<evidence type="ECO:0000259" key="4">
    <source>
        <dbReference type="Pfam" id="PF16135"/>
    </source>
</evidence>
<sequence length="381" mass="42380">MAKGPAHVSDGDATRIDPKRSHNWFVDAEPQLFPNKKQAIQAANNKSSSGVSNSNVPPWENVSSFQSVPSQFIDRLFSSESERSVHFSWENNSDMSAIELYNGGNGSSFISMGHDYDKRCDNVAVMSHTYNRDDLHITTATAAYDKDNEIPISIANTYVKEDANILSFGGFHEEHEIIPVGRPLGSFDPSYCQSSNPTSEDTSRKHPDVPIAGSDANATPMSKLRPESSSRTKPELKSSKKETPNSFPSNVRSLISTGMLDGVPVKYISLSREELCGVIKGSGYLCGCQSCNFSKVLNAYEFERHAGCKTKHPNNHIYFENGKTIYQIVQELRSTPESLLFDTIQTVFGAPINQKSFRIWKESFQAATRELQRIYGKELNL</sequence>
<name>A0A9W7ICT4_HIBTR</name>
<feature type="region of interest" description="Disordered" evidence="3">
    <location>
        <begin position="1"/>
        <end position="21"/>
    </location>
</feature>
<protein>
    <submittedName>
        <fullName evidence="5">HopZ1a Interactor 1</fullName>
    </submittedName>
</protein>
<comment type="caution">
    <text evidence="5">The sequence shown here is derived from an EMBL/GenBank/DDBJ whole genome shotgun (WGS) entry which is preliminary data.</text>
</comment>
<proteinExistence type="predicted"/>
<dbReference type="PANTHER" id="PTHR47025:SF10">
    <property type="entry name" value="DNA-BINDING PROTEIN"/>
    <property type="match status" value="1"/>
</dbReference>
<dbReference type="Pfam" id="PF16135">
    <property type="entry name" value="TDBD"/>
    <property type="match status" value="1"/>
</dbReference>